<organism evidence="2 3">
    <name type="scientific">Cirrhinus molitorella</name>
    <name type="common">mud carp</name>
    <dbReference type="NCBI Taxonomy" id="172907"/>
    <lineage>
        <taxon>Eukaryota</taxon>
        <taxon>Metazoa</taxon>
        <taxon>Chordata</taxon>
        <taxon>Craniata</taxon>
        <taxon>Vertebrata</taxon>
        <taxon>Euteleostomi</taxon>
        <taxon>Actinopterygii</taxon>
        <taxon>Neopterygii</taxon>
        <taxon>Teleostei</taxon>
        <taxon>Ostariophysi</taxon>
        <taxon>Cypriniformes</taxon>
        <taxon>Cyprinidae</taxon>
        <taxon>Labeoninae</taxon>
        <taxon>Labeonini</taxon>
        <taxon>Cirrhinus</taxon>
    </lineage>
</organism>
<keyword evidence="3" id="KW-1185">Reference proteome</keyword>
<reference evidence="2 3" key="1">
    <citation type="submission" date="2023-09" db="EMBL/GenBank/DDBJ databases">
        <authorList>
            <person name="Wang M."/>
        </authorList>
    </citation>
    <scope>NUCLEOTIDE SEQUENCE [LARGE SCALE GENOMIC DNA]</scope>
    <source>
        <strain evidence="2">GT-2023</strain>
        <tissue evidence="2">Liver</tissue>
    </source>
</reference>
<feature type="region of interest" description="Disordered" evidence="1">
    <location>
        <begin position="66"/>
        <end position="87"/>
    </location>
</feature>
<protein>
    <recommendedName>
        <fullName evidence="4">Secreted protein</fullName>
    </recommendedName>
</protein>
<dbReference type="EMBL" id="JAYMGO010000004">
    <property type="protein sequence ID" value="KAL1275975.1"/>
    <property type="molecule type" value="Genomic_DNA"/>
</dbReference>
<comment type="caution">
    <text evidence="2">The sequence shown here is derived from an EMBL/GenBank/DDBJ whole genome shotgun (WGS) entry which is preliminary data.</text>
</comment>
<gene>
    <name evidence="2" type="ORF">QQF64_035598</name>
</gene>
<proteinExistence type="predicted"/>
<evidence type="ECO:0000256" key="1">
    <source>
        <dbReference type="SAM" id="MobiDB-lite"/>
    </source>
</evidence>
<feature type="compositionally biased region" description="Polar residues" evidence="1">
    <location>
        <begin position="66"/>
        <end position="78"/>
    </location>
</feature>
<evidence type="ECO:0008006" key="4">
    <source>
        <dbReference type="Google" id="ProtNLM"/>
    </source>
</evidence>
<evidence type="ECO:0000313" key="2">
    <source>
        <dbReference type="EMBL" id="KAL1275975.1"/>
    </source>
</evidence>
<accession>A0ABR3NG94</accession>
<dbReference type="Proteomes" id="UP001558613">
    <property type="component" value="Unassembled WGS sequence"/>
</dbReference>
<sequence>MFRLTVLCAADWITPAFRASLLAEFGRARRRGTGAAARAALDTHTLTALVTFFSAHPLECFSSTIPSKNLSSQTTSAPERQAPGRERRGCWSCCCSEFLTNASLSHINRPALYK</sequence>
<name>A0ABR3NG94_9TELE</name>
<evidence type="ECO:0000313" key="3">
    <source>
        <dbReference type="Proteomes" id="UP001558613"/>
    </source>
</evidence>